<organism evidence="1">
    <name type="scientific">marine sediment metagenome</name>
    <dbReference type="NCBI Taxonomy" id="412755"/>
    <lineage>
        <taxon>unclassified sequences</taxon>
        <taxon>metagenomes</taxon>
        <taxon>ecological metagenomes</taxon>
    </lineage>
</organism>
<gene>
    <name evidence="1" type="ORF">S01H1_60939</name>
</gene>
<dbReference type="EMBL" id="BARS01039930">
    <property type="protein sequence ID" value="GAG24592.1"/>
    <property type="molecule type" value="Genomic_DNA"/>
</dbReference>
<accession>X0WMY5</accession>
<dbReference type="AlphaFoldDB" id="X0WMY5"/>
<protein>
    <submittedName>
        <fullName evidence="1">Uncharacterized protein</fullName>
    </submittedName>
</protein>
<name>X0WMY5_9ZZZZ</name>
<sequence length="71" mass="7943">MLLLAHVGYTAAGVRLSQKFALRRPLDYRLVALMAILPDIIDRFLYVFVIPGAESGHLFAHTLVFNVALFV</sequence>
<comment type="caution">
    <text evidence="1">The sequence shown here is derived from an EMBL/GenBank/DDBJ whole genome shotgun (WGS) entry which is preliminary data.</text>
</comment>
<reference evidence="1" key="1">
    <citation type="journal article" date="2014" name="Front. Microbiol.">
        <title>High frequency of phylogenetically diverse reductive dehalogenase-homologous genes in deep subseafloor sedimentary metagenomes.</title>
        <authorList>
            <person name="Kawai M."/>
            <person name="Futagami T."/>
            <person name="Toyoda A."/>
            <person name="Takaki Y."/>
            <person name="Nishi S."/>
            <person name="Hori S."/>
            <person name="Arai W."/>
            <person name="Tsubouchi T."/>
            <person name="Morono Y."/>
            <person name="Uchiyama I."/>
            <person name="Ito T."/>
            <person name="Fujiyama A."/>
            <person name="Inagaki F."/>
            <person name="Takami H."/>
        </authorList>
    </citation>
    <scope>NUCLEOTIDE SEQUENCE</scope>
    <source>
        <strain evidence="1">Expedition CK06-06</strain>
    </source>
</reference>
<feature type="non-terminal residue" evidence="1">
    <location>
        <position position="71"/>
    </location>
</feature>
<evidence type="ECO:0000313" key="1">
    <source>
        <dbReference type="EMBL" id="GAG24592.1"/>
    </source>
</evidence>
<proteinExistence type="predicted"/>